<dbReference type="PANTHER" id="PTHR15004">
    <property type="entry name" value="GLUTAMYL-TRNA(GLN) AMIDOTRANSFERASE SUBUNIT C, MITOCHONDRIAL"/>
    <property type="match status" value="1"/>
</dbReference>
<dbReference type="EMBL" id="FOTV01000001">
    <property type="protein sequence ID" value="SFL40143.1"/>
    <property type="molecule type" value="Genomic_DNA"/>
</dbReference>
<dbReference type="HOGENOM" id="CLU_105899_2_2_6"/>
<dbReference type="InterPro" id="IPR036113">
    <property type="entry name" value="Asp/Glu-ADT_sf_sub_c"/>
</dbReference>
<dbReference type="PANTHER" id="PTHR15004:SF0">
    <property type="entry name" value="GLUTAMYL-TRNA(GLN) AMIDOTRANSFERASE SUBUNIT C, MITOCHONDRIAL"/>
    <property type="match status" value="1"/>
</dbReference>
<keyword evidence="5" id="KW-1185">Reference proteome</keyword>
<dbReference type="GO" id="GO:0006450">
    <property type="term" value="P:regulation of translational fidelity"/>
    <property type="evidence" value="ECO:0007669"/>
    <property type="project" value="InterPro"/>
</dbReference>
<protein>
    <recommendedName>
        <fullName evidence="1">Aspartyl/glutamyl-tRNA(Asn/Gln) amidotransferase subunit C</fullName>
        <shortName evidence="1">Asp/Glu-ADT subunit C</shortName>
        <ecNumber evidence="1">6.3.5.-</ecNumber>
    </recommendedName>
</protein>
<keyword evidence="2" id="KW-0808">Transferase</keyword>
<comment type="similarity">
    <text evidence="1">Belongs to the GatC family.</text>
</comment>
<dbReference type="RefSeq" id="WP_041332423.1">
    <property type="nucleotide sequence ID" value="NZ_FOTV01000001.1"/>
</dbReference>
<organism evidence="2 4">
    <name type="scientific">Marinobacter salarius</name>
    <dbReference type="NCBI Taxonomy" id="1420917"/>
    <lineage>
        <taxon>Bacteria</taxon>
        <taxon>Pseudomonadati</taxon>
        <taxon>Pseudomonadota</taxon>
        <taxon>Gammaproteobacteria</taxon>
        <taxon>Pseudomonadales</taxon>
        <taxon>Marinobacteraceae</taxon>
        <taxon>Marinobacter</taxon>
    </lineage>
</organism>
<comment type="catalytic activity">
    <reaction evidence="1">
        <text>L-aspartyl-tRNA(Asn) + L-glutamine + ATP + H2O = L-asparaginyl-tRNA(Asn) + L-glutamate + ADP + phosphate + 2 H(+)</text>
        <dbReference type="Rhea" id="RHEA:14513"/>
        <dbReference type="Rhea" id="RHEA-COMP:9674"/>
        <dbReference type="Rhea" id="RHEA-COMP:9677"/>
        <dbReference type="ChEBI" id="CHEBI:15377"/>
        <dbReference type="ChEBI" id="CHEBI:15378"/>
        <dbReference type="ChEBI" id="CHEBI:29985"/>
        <dbReference type="ChEBI" id="CHEBI:30616"/>
        <dbReference type="ChEBI" id="CHEBI:43474"/>
        <dbReference type="ChEBI" id="CHEBI:58359"/>
        <dbReference type="ChEBI" id="CHEBI:78515"/>
        <dbReference type="ChEBI" id="CHEBI:78516"/>
        <dbReference type="ChEBI" id="CHEBI:456216"/>
    </reaction>
</comment>
<evidence type="ECO:0000313" key="2">
    <source>
        <dbReference type="EMBL" id="AHI30443.1"/>
    </source>
</evidence>
<dbReference type="KEGG" id="msr:AU15_00825"/>
<dbReference type="EMBL" id="CP007152">
    <property type="protein sequence ID" value="AHI30443.1"/>
    <property type="molecule type" value="Genomic_DNA"/>
</dbReference>
<evidence type="ECO:0000313" key="3">
    <source>
        <dbReference type="EMBL" id="SFL40143.1"/>
    </source>
</evidence>
<dbReference type="GO" id="GO:0006412">
    <property type="term" value="P:translation"/>
    <property type="evidence" value="ECO:0007669"/>
    <property type="project" value="UniProtKB-UniRule"/>
</dbReference>
<dbReference type="HAMAP" id="MF_00122">
    <property type="entry name" value="GatC"/>
    <property type="match status" value="1"/>
</dbReference>
<dbReference type="NCBIfam" id="TIGR00135">
    <property type="entry name" value="gatC"/>
    <property type="match status" value="1"/>
</dbReference>
<accession>W5YVF6</accession>
<reference evidence="3 5" key="2">
    <citation type="submission" date="2016-10" db="EMBL/GenBank/DDBJ databases">
        <authorList>
            <person name="Varghese N."/>
            <person name="Submissions S."/>
        </authorList>
    </citation>
    <scope>NUCLEOTIDE SEQUENCE [LARGE SCALE GENOMIC DNA]</scope>
    <source>
        <strain evidence="3 5">DSM 26291</strain>
    </source>
</reference>
<proteinExistence type="inferred from homology"/>
<dbReference type="Gene3D" id="1.10.20.60">
    <property type="entry name" value="Glu-tRNAGln amidotransferase C subunit, N-terminal domain"/>
    <property type="match status" value="1"/>
</dbReference>
<evidence type="ECO:0000256" key="1">
    <source>
        <dbReference type="HAMAP-Rule" id="MF_00122"/>
    </source>
</evidence>
<dbReference type="GO" id="GO:0016740">
    <property type="term" value="F:transferase activity"/>
    <property type="evidence" value="ECO:0007669"/>
    <property type="project" value="UniProtKB-KW"/>
</dbReference>
<dbReference type="GO" id="GO:0005524">
    <property type="term" value="F:ATP binding"/>
    <property type="evidence" value="ECO:0007669"/>
    <property type="project" value="UniProtKB-KW"/>
</dbReference>
<dbReference type="GO" id="GO:0050567">
    <property type="term" value="F:glutaminyl-tRNA synthase (glutamine-hydrolyzing) activity"/>
    <property type="evidence" value="ECO:0007669"/>
    <property type="project" value="UniProtKB-UniRule"/>
</dbReference>
<keyword evidence="1" id="KW-0547">Nucleotide-binding</keyword>
<comment type="subunit">
    <text evidence="1">Heterotrimer of A, B and C subunits.</text>
</comment>
<dbReference type="EC" id="6.3.5.-" evidence="1"/>
<gene>
    <name evidence="1" type="primary">gatC</name>
    <name evidence="2" type="ORF">AU15_00825</name>
    <name evidence="3" type="ORF">SAMN04487868_101299</name>
</gene>
<dbReference type="AlphaFoldDB" id="W5YVF6"/>
<dbReference type="GO" id="GO:0070681">
    <property type="term" value="P:glutaminyl-tRNAGln biosynthesis via transamidation"/>
    <property type="evidence" value="ECO:0007669"/>
    <property type="project" value="TreeGrafter"/>
</dbReference>
<dbReference type="Proteomes" id="UP000199211">
    <property type="component" value="Unassembled WGS sequence"/>
</dbReference>
<evidence type="ECO:0000313" key="5">
    <source>
        <dbReference type="Proteomes" id="UP000199211"/>
    </source>
</evidence>
<name>W5YVF6_9GAMM</name>
<evidence type="ECO:0000313" key="4">
    <source>
        <dbReference type="Proteomes" id="UP000035081"/>
    </source>
</evidence>
<comment type="catalytic activity">
    <reaction evidence="1">
        <text>L-glutamyl-tRNA(Gln) + L-glutamine + ATP + H2O = L-glutaminyl-tRNA(Gln) + L-glutamate + ADP + phosphate + H(+)</text>
        <dbReference type="Rhea" id="RHEA:17521"/>
        <dbReference type="Rhea" id="RHEA-COMP:9681"/>
        <dbReference type="Rhea" id="RHEA-COMP:9684"/>
        <dbReference type="ChEBI" id="CHEBI:15377"/>
        <dbReference type="ChEBI" id="CHEBI:15378"/>
        <dbReference type="ChEBI" id="CHEBI:29985"/>
        <dbReference type="ChEBI" id="CHEBI:30616"/>
        <dbReference type="ChEBI" id="CHEBI:43474"/>
        <dbReference type="ChEBI" id="CHEBI:58359"/>
        <dbReference type="ChEBI" id="CHEBI:78520"/>
        <dbReference type="ChEBI" id="CHEBI:78521"/>
        <dbReference type="ChEBI" id="CHEBI:456216"/>
    </reaction>
</comment>
<comment type="function">
    <text evidence="1">Allows the formation of correctly charged Asn-tRNA(Asn) or Gln-tRNA(Gln) through the transamidation of misacylated Asp-tRNA(Asn) or Glu-tRNA(Gln) in organisms which lack either or both of asparaginyl-tRNA or glutaminyl-tRNA synthetases. The reaction takes place in the presence of glutamine and ATP through an activated phospho-Asp-tRNA(Asn) or phospho-Glu-tRNA(Gln).</text>
</comment>
<dbReference type="Proteomes" id="UP000035081">
    <property type="component" value="Chromosome"/>
</dbReference>
<dbReference type="InterPro" id="IPR003837">
    <property type="entry name" value="GatC"/>
</dbReference>
<dbReference type="SUPFAM" id="SSF141000">
    <property type="entry name" value="Glu-tRNAGln amidotransferase C subunit"/>
    <property type="match status" value="1"/>
</dbReference>
<keyword evidence="1" id="KW-0436">Ligase</keyword>
<reference evidence="2 4" key="1">
    <citation type="journal article" date="2014" name="Genome Announc.">
        <title>Draft Genome Sequences of Marinobacter similis A3d10T and Marinobacter salarius R9SW1T.</title>
        <authorList>
            <person name="Ivanova E.P."/>
            <person name="Ng H.J."/>
            <person name="Webb H.K."/>
            <person name="Feng G."/>
            <person name="Oshima K."/>
            <person name="Hattori M."/>
            <person name="Ohkuma M."/>
            <person name="Sergeev A.F."/>
            <person name="Mikhailov V.V."/>
            <person name="Crawford R.J."/>
            <person name="Sawabe T."/>
        </authorList>
    </citation>
    <scope>NUCLEOTIDE SEQUENCE [LARGE SCALE GENOMIC DNA]</scope>
    <source>
        <strain evidence="4">A3d10 and R9SW1</strain>
        <strain evidence="2">R9SW1</strain>
    </source>
</reference>
<keyword evidence="1" id="KW-0067">ATP-binding</keyword>
<accession>A0A1I4HEN1</accession>
<sequence length="95" mass="10554">MTISRKDIEKVAVLARIRVDEEQVSALEKDLGNILDLVDQLSAADTDSVAPMAHPLDAVQRLRPDEVTETNEREAFQEIAPATENGLYLVPRVIE</sequence>
<keyword evidence="1" id="KW-0648">Protein biosynthesis</keyword>
<dbReference type="Pfam" id="PF02686">
    <property type="entry name" value="GatC"/>
    <property type="match status" value="1"/>
</dbReference>